<keyword evidence="3" id="KW-1185">Reference proteome</keyword>
<dbReference type="CDD" id="cd00009">
    <property type="entry name" value="AAA"/>
    <property type="match status" value="1"/>
</dbReference>
<dbReference type="PANTHER" id="PTHR42759:SF1">
    <property type="entry name" value="MAGNESIUM-CHELATASE SUBUNIT CHLD"/>
    <property type="match status" value="1"/>
</dbReference>
<evidence type="ECO:0000313" key="2">
    <source>
        <dbReference type="EMBL" id="NEX60212.1"/>
    </source>
</evidence>
<reference evidence="2 3" key="1">
    <citation type="submission" date="2020-02" db="EMBL/GenBank/DDBJ databases">
        <authorList>
            <person name="Kim M.K."/>
        </authorList>
    </citation>
    <scope>NUCLEOTIDE SEQUENCE [LARGE SCALE GENOMIC DNA]</scope>
    <source>
        <strain evidence="2 3">17J57-3</strain>
    </source>
</reference>
<evidence type="ECO:0000259" key="1">
    <source>
        <dbReference type="SMART" id="SM00382"/>
    </source>
</evidence>
<dbReference type="GO" id="GO:0005524">
    <property type="term" value="F:ATP binding"/>
    <property type="evidence" value="ECO:0007669"/>
    <property type="project" value="InterPro"/>
</dbReference>
<name>A0A6B3SP78_9BURK</name>
<dbReference type="SMART" id="SM00382">
    <property type="entry name" value="AAA"/>
    <property type="match status" value="1"/>
</dbReference>
<feature type="domain" description="AAA+ ATPase" evidence="1">
    <location>
        <begin position="109"/>
        <end position="250"/>
    </location>
</feature>
<organism evidence="2 3">
    <name type="scientific">Noviherbaspirillum galbum</name>
    <dbReference type="NCBI Taxonomy" id="2709383"/>
    <lineage>
        <taxon>Bacteria</taxon>
        <taxon>Pseudomonadati</taxon>
        <taxon>Pseudomonadota</taxon>
        <taxon>Betaproteobacteria</taxon>
        <taxon>Burkholderiales</taxon>
        <taxon>Oxalobacteraceae</taxon>
        <taxon>Noviherbaspirillum</taxon>
    </lineage>
</organism>
<accession>A0A6B3SP78</accession>
<dbReference type="EMBL" id="JAAIVB010000011">
    <property type="protein sequence ID" value="NEX60212.1"/>
    <property type="molecule type" value="Genomic_DNA"/>
</dbReference>
<dbReference type="InterPro" id="IPR027417">
    <property type="entry name" value="P-loop_NTPase"/>
</dbReference>
<evidence type="ECO:0000313" key="3">
    <source>
        <dbReference type="Proteomes" id="UP000482155"/>
    </source>
</evidence>
<dbReference type="PANTHER" id="PTHR42759">
    <property type="entry name" value="MOXR FAMILY PROTEIN"/>
    <property type="match status" value="1"/>
</dbReference>
<dbReference type="InterPro" id="IPR050764">
    <property type="entry name" value="CbbQ/NirQ/NorQ/GpvN"/>
</dbReference>
<dbReference type="SUPFAM" id="SSF52540">
    <property type="entry name" value="P-loop containing nucleoside triphosphate hydrolases"/>
    <property type="match status" value="1"/>
</dbReference>
<protein>
    <submittedName>
        <fullName evidence="2">MoxR family ATPase</fullName>
    </submittedName>
</protein>
<dbReference type="AlphaFoldDB" id="A0A6B3SP78"/>
<dbReference type="InterPro" id="IPR003593">
    <property type="entry name" value="AAA+_ATPase"/>
</dbReference>
<comment type="caution">
    <text evidence="2">The sequence shown here is derived from an EMBL/GenBank/DDBJ whole genome shotgun (WGS) entry which is preliminary data.</text>
</comment>
<dbReference type="Gene3D" id="3.40.50.300">
    <property type="entry name" value="P-loop containing nucleotide triphosphate hydrolases"/>
    <property type="match status" value="1"/>
</dbReference>
<dbReference type="Pfam" id="PF07728">
    <property type="entry name" value="AAA_5"/>
    <property type="match status" value="1"/>
</dbReference>
<dbReference type="GO" id="GO:0016887">
    <property type="term" value="F:ATP hydrolysis activity"/>
    <property type="evidence" value="ECO:0007669"/>
    <property type="project" value="InterPro"/>
</dbReference>
<gene>
    <name evidence="2" type="ORF">G3574_03890</name>
</gene>
<dbReference type="InterPro" id="IPR001270">
    <property type="entry name" value="ClpA/B"/>
</dbReference>
<sequence>MPSAAMGCILLRRNEVGSNVFDLSDDAFTVSSRPRPAPPSAIAMVANVTALPQPTVGYADDLFGIPLPKNKRDLAKFPMKPAGPDTPEKEPYVFRKEHIKTAQLWFLGIGKNLLLTGPTGSGKTSLVLQLAARLGWGVYRQQCTGSLEFQEMIGRITLKSDGSTGWQDGPILSAMRSGGILLLDEVNFLHPDTVAGLNGILDGKAYLIPETGERVFPHPDFRVAGTGNGINGVKAANYRGTKRQNDSLLDRFTLGIEIDYMSEKEEAILLAQAAPRLDPKMIEILLSLAKSVRKSYDEGDSISVTLSSRVLVSTASVLQLQGNDLASQAAGLATALETTYLYRVDKGDRSTIMTAANGILQRENLVAK</sequence>
<dbReference type="Proteomes" id="UP000482155">
    <property type="component" value="Unassembled WGS sequence"/>
</dbReference>
<proteinExistence type="predicted"/>
<dbReference type="InterPro" id="IPR011704">
    <property type="entry name" value="ATPase_dyneun-rel_AAA"/>
</dbReference>
<dbReference type="RefSeq" id="WP_163960705.1">
    <property type="nucleotide sequence ID" value="NZ_JAAIVB010000011.1"/>
</dbReference>
<dbReference type="PRINTS" id="PR00300">
    <property type="entry name" value="CLPPROTEASEA"/>
</dbReference>